<reference evidence="21" key="1">
    <citation type="journal article" date="2019" name="Int. J. Syst. Evol. Microbiol.">
        <title>The Global Catalogue of Microorganisms (GCM) 10K type strain sequencing project: providing services to taxonomists for standard genome sequencing and annotation.</title>
        <authorList>
            <consortium name="The Broad Institute Genomics Platform"/>
            <consortium name="The Broad Institute Genome Sequencing Center for Infectious Disease"/>
            <person name="Wu L."/>
            <person name="Ma J."/>
        </authorList>
    </citation>
    <scope>NUCLEOTIDE SEQUENCE [LARGE SCALE GENOMIC DNA]</scope>
    <source>
        <strain evidence="21">CCUG 59129</strain>
    </source>
</reference>
<keyword evidence="8 19" id="KW-0169">Cobalamin biosynthesis</keyword>
<comment type="caution">
    <text evidence="20">The sequence shown here is derived from an EMBL/GenBank/DDBJ whole genome shotgun (WGS) entry which is preliminary data.</text>
</comment>
<evidence type="ECO:0000256" key="19">
    <source>
        <dbReference type="HAMAP-Rule" id="MF_00719"/>
    </source>
</evidence>
<keyword evidence="7 19" id="KW-1003">Cell membrane</keyword>
<dbReference type="HAMAP" id="MF_00719">
    <property type="entry name" value="CobS"/>
    <property type="match status" value="1"/>
</dbReference>
<evidence type="ECO:0000256" key="10">
    <source>
        <dbReference type="ARBA" id="ARBA00022692"/>
    </source>
</evidence>
<evidence type="ECO:0000256" key="14">
    <source>
        <dbReference type="ARBA" id="ARBA00025228"/>
    </source>
</evidence>
<evidence type="ECO:0000256" key="9">
    <source>
        <dbReference type="ARBA" id="ARBA00022679"/>
    </source>
</evidence>
<dbReference type="EC" id="2.7.8.26" evidence="5 19"/>
<dbReference type="GO" id="GO:0051073">
    <property type="term" value="F:adenosylcobinamide-GDP ribazoletransferase activity"/>
    <property type="evidence" value="ECO:0007669"/>
    <property type="project" value="UniProtKB-EC"/>
</dbReference>
<evidence type="ECO:0000256" key="2">
    <source>
        <dbReference type="ARBA" id="ARBA00004651"/>
    </source>
</evidence>
<feature type="transmembrane region" description="Helical" evidence="19">
    <location>
        <begin position="195"/>
        <end position="212"/>
    </location>
</feature>
<evidence type="ECO:0000256" key="11">
    <source>
        <dbReference type="ARBA" id="ARBA00022842"/>
    </source>
</evidence>
<evidence type="ECO:0000256" key="1">
    <source>
        <dbReference type="ARBA" id="ARBA00001946"/>
    </source>
</evidence>
<evidence type="ECO:0000256" key="15">
    <source>
        <dbReference type="ARBA" id="ARBA00032605"/>
    </source>
</evidence>
<dbReference type="InterPro" id="IPR003805">
    <property type="entry name" value="CobS"/>
</dbReference>
<gene>
    <name evidence="19 20" type="primary">cobS</name>
    <name evidence="20" type="ORF">ACFQ2I_09325</name>
</gene>
<comment type="catalytic activity">
    <reaction evidence="17 19">
        <text>alpha-ribazole + adenosylcob(III)inamide-GDP = adenosylcob(III)alamin + GMP + H(+)</text>
        <dbReference type="Rhea" id="RHEA:16049"/>
        <dbReference type="ChEBI" id="CHEBI:10329"/>
        <dbReference type="ChEBI" id="CHEBI:15378"/>
        <dbReference type="ChEBI" id="CHEBI:18408"/>
        <dbReference type="ChEBI" id="CHEBI:58115"/>
        <dbReference type="ChEBI" id="CHEBI:60487"/>
        <dbReference type="EC" id="2.7.8.26"/>
    </reaction>
</comment>
<keyword evidence="11 19" id="KW-0460">Magnesium</keyword>
<keyword evidence="9 19" id="KW-0808">Transferase</keyword>
<proteinExistence type="inferred from homology"/>
<comment type="subcellular location">
    <subcellularLocation>
        <location evidence="2 19">Cell membrane</location>
        <topology evidence="2 19">Multi-pass membrane protein</topology>
    </subcellularLocation>
</comment>
<evidence type="ECO:0000313" key="21">
    <source>
        <dbReference type="Proteomes" id="UP001596989"/>
    </source>
</evidence>
<dbReference type="Proteomes" id="UP001596989">
    <property type="component" value="Unassembled WGS sequence"/>
</dbReference>
<evidence type="ECO:0000256" key="6">
    <source>
        <dbReference type="ARBA" id="ARBA00015850"/>
    </source>
</evidence>
<evidence type="ECO:0000256" key="16">
    <source>
        <dbReference type="ARBA" id="ARBA00032853"/>
    </source>
</evidence>
<keyword evidence="12 19" id="KW-1133">Transmembrane helix</keyword>
<keyword evidence="10 19" id="KW-0812">Transmembrane</keyword>
<dbReference type="PANTHER" id="PTHR34148:SF1">
    <property type="entry name" value="ADENOSYLCOBINAMIDE-GDP RIBAZOLETRANSFERASE"/>
    <property type="match status" value="1"/>
</dbReference>
<accession>A0ABW3HQ02</accession>
<name>A0ABW3HQ02_9BACL</name>
<dbReference type="PANTHER" id="PTHR34148">
    <property type="entry name" value="ADENOSYLCOBINAMIDE-GDP RIBAZOLETRANSFERASE"/>
    <property type="match status" value="1"/>
</dbReference>
<evidence type="ECO:0000256" key="4">
    <source>
        <dbReference type="ARBA" id="ARBA00010561"/>
    </source>
</evidence>
<evidence type="ECO:0000256" key="5">
    <source>
        <dbReference type="ARBA" id="ARBA00013200"/>
    </source>
</evidence>
<keyword evidence="13 19" id="KW-0472">Membrane</keyword>
<evidence type="ECO:0000256" key="8">
    <source>
        <dbReference type="ARBA" id="ARBA00022573"/>
    </source>
</evidence>
<feature type="transmembrane region" description="Helical" evidence="19">
    <location>
        <begin position="115"/>
        <end position="133"/>
    </location>
</feature>
<organism evidence="20 21">
    <name type="scientific">Paenibacillus chungangensis</name>
    <dbReference type="NCBI Taxonomy" id="696535"/>
    <lineage>
        <taxon>Bacteria</taxon>
        <taxon>Bacillati</taxon>
        <taxon>Bacillota</taxon>
        <taxon>Bacilli</taxon>
        <taxon>Bacillales</taxon>
        <taxon>Paenibacillaceae</taxon>
        <taxon>Paenibacillus</taxon>
    </lineage>
</organism>
<dbReference type="EMBL" id="JBHTJZ010000009">
    <property type="protein sequence ID" value="MFD0959594.1"/>
    <property type="molecule type" value="Genomic_DNA"/>
</dbReference>
<evidence type="ECO:0000256" key="7">
    <source>
        <dbReference type="ARBA" id="ARBA00022475"/>
    </source>
</evidence>
<evidence type="ECO:0000256" key="3">
    <source>
        <dbReference type="ARBA" id="ARBA00004663"/>
    </source>
</evidence>
<comment type="similarity">
    <text evidence="4 19">Belongs to the CobS family.</text>
</comment>
<comment type="pathway">
    <text evidence="3 19">Cofactor biosynthesis; adenosylcobalamin biosynthesis; adenosylcobalamin from cob(II)yrinate a,c-diamide: step 7/7.</text>
</comment>
<protein>
    <recommendedName>
        <fullName evidence="6 19">Adenosylcobinamide-GDP ribazoletransferase</fullName>
        <ecNumber evidence="5 19">2.7.8.26</ecNumber>
    </recommendedName>
    <alternativeName>
        <fullName evidence="16 19">Cobalamin synthase</fullName>
    </alternativeName>
    <alternativeName>
        <fullName evidence="15 19">Cobalamin-5'-phosphate synthase</fullName>
    </alternativeName>
</protein>
<evidence type="ECO:0000313" key="20">
    <source>
        <dbReference type="EMBL" id="MFD0959594.1"/>
    </source>
</evidence>
<feature type="transmembrane region" description="Helical" evidence="19">
    <location>
        <begin position="40"/>
        <end position="62"/>
    </location>
</feature>
<dbReference type="NCBIfam" id="TIGR00317">
    <property type="entry name" value="cobS"/>
    <property type="match status" value="1"/>
</dbReference>
<keyword evidence="21" id="KW-1185">Reference proteome</keyword>
<evidence type="ECO:0000256" key="18">
    <source>
        <dbReference type="ARBA" id="ARBA00049504"/>
    </source>
</evidence>
<dbReference type="Pfam" id="PF02654">
    <property type="entry name" value="CobS"/>
    <property type="match status" value="1"/>
</dbReference>
<feature type="transmembrane region" description="Helical" evidence="19">
    <location>
        <begin position="218"/>
        <end position="242"/>
    </location>
</feature>
<evidence type="ECO:0000256" key="13">
    <source>
        <dbReference type="ARBA" id="ARBA00023136"/>
    </source>
</evidence>
<dbReference type="RefSeq" id="WP_377563761.1">
    <property type="nucleotide sequence ID" value="NZ_JBHTJZ010000009.1"/>
</dbReference>
<evidence type="ECO:0000256" key="12">
    <source>
        <dbReference type="ARBA" id="ARBA00022989"/>
    </source>
</evidence>
<comment type="cofactor">
    <cofactor evidence="1 19">
        <name>Mg(2+)</name>
        <dbReference type="ChEBI" id="CHEBI:18420"/>
    </cofactor>
</comment>
<comment type="function">
    <text evidence="14 19">Joins adenosylcobinamide-GDP and alpha-ribazole to generate adenosylcobalamin (Ado-cobalamin). Also synthesizes adenosylcobalamin 5'-phosphate from adenosylcobinamide-GDP and alpha-ribazole 5'-phosphate.</text>
</comment>
<feature type="transmembrane region" description="Helical" evidence="19">
    <location>
        <begin position="68"/>
        <end position="87"/>
    </location>
</feature>
<comment type="catalytic activity">
    <reaction evidence="18 19">
        <text>alpha-ribazole 5'-phosphate + adenosylcob(III)inamide-GDP = adenosylcob(III)alamin 5'-phosphate + GMP + H(+)</text>
        <dbReference type="Rhea" id="RHEA:23560"/>
        <dbReference type="ChEBI" id="CHEBI:15378"/>
        <dbReference type="ChEBI" id="CHEBI:57918"/>
        <dbReference type="ChEBI" id="CHEBI:58115"/>
        <dbReference type="ChEBI" id="CHEBI:60487"/>
        <dbReference type="ChEBI" id="CHEBI:60493"/>
        <dbReference type="EC" id="2.7.8.26"/>
    </reaction>
</comment>
<evidence type="ECO:0000256" key="17">
    <source>
        <dbReference type="ARBA" id="ARBA00048623"/>
    </source>
</evidence>
<sequence>MAHMRLREHGYALAAAVQFLTRIPVPLNVPFTPPVLTRSIAYFPVAGLAIGTLLAAASWLLSHLLPPWPTAVLLVALWAALTGGLHLDGWMDTADGVLSHRSRERMLDIMKDSRVGAMGVLAAVLLLMLKASLIAELLTAGDAGSEAGGIPLAAVWILTCCWSRSWMGAAIAWWKPARQGEGMANLFNGVNNKNVGFSAILSLLISFAALMINDVNCMNALMLAAAALILTALAGTASAASLNRKLGGLTGDTYGAMNEALETLLLLAVVIWRHIG</sequence>
<feature type="transmembrane region" description="Helical" evidence="19">
    <location>
        <begin position="153"/>
        <end position="174"/>
    </location>
</feature>